<evidence type="ECO:0000313" key="2">
    <source>
        <dbReference type="EMBL" id="KZM88490.1"/>
    </source>
</evidence>
<dbReference type="Gramene" id="KZM88490">
    <property type="protein sequence ID" value="KZM88490"/>
    <property type="gene ID" value="DCAR_025565"/>
</dbReference>
<dbReference type="PANTHER" id="PTHR14614:SF132">
    <property type="entry name" value="PROTEIN-LYSINE METHYLTRANSFERASE C42C1.13"/>
    <property type="match status" value="1"/>
</dbReference>
<dbReference type="EMBL" id="LNRQ01000007">
    <property type="protein sequence ID" value="KZM88490.1"/>
    <property type="molecule type" value="Genomic_DNA"/>
</dbReference>
<proteinExistence type="predicted"/>
<dbReference type="PANTHER" id="PTHR14614">
    <property type="entry name" value="HEPATOCELLULAR CARCINOMA-ASSOCIATED ANTIGEN"/>
    <property type="match status" value="1"/>
</dbReference>
<protein>
    <submittedName>
        <fullName evidence="2">Uncharacterized protein</fullName>
    </submittedName>
</protein>
<evidence type="ECO:0000256" key="1">
    <source>
        <dbReference type="SAM" id="MobiDB-lite"/>
    </source>
</evidence>
<sequence>MNVPQIQQETQTENDSDEEINPCTMLPIEHQETKGQDTEVAAEKDEVHAASFPSISSKLWPAAPTLFSLLDNHHNAAFSALFHHKPLCILELGSGTGLVGITAAAILGAHVTVTDLSHASPKSPIQCGSEFEDHRGQWRTRGGCCNDVGK</sequence>
<dbReference type="InterPro" id="IPR019410">
    <property type="entry name" value="Methyltransf_16"/>
</dbReference>
<accession>A0A161ZPY8</accession>
<feature type="region of interest" description="Disordered" evidence="1">
    <location>
        <begin position="1"/>
        <end position="21"/>
    </location>
</feature>
<reference evidence="2" key="1">
    <citation type="journal article" date="2016" name="Nat. Genet.">
        <title>A high-quality carrot genome assembly provides new insights into carotenoid accumulation and asterid genome evolution.</title>
        <authorList>
            <person name="Iorizzo M."/>
            <person name="Ellison S."/>
            <person name="Senalik D."/>
            <person name="Zeng P."/>
            <person name="Satapoomin P."/>
            <person name="Huang J."/>
            <person name="Bowman M."/>
            <person name="Iovene M."/>
            <person name="Sanseverino W."/>
            <person name="Cavagnaro P."/>
            <person name="Yildiz M."/>
            <person name="Macko-Podgorni A."/>
            <person name="Moranska E."/>
            <person name="Grzebelus E."/>
            <person name="Grzebelus D."/>
            <person name="Ashrafi H."/>
            <person name="Zheng Z."/>
            <person name="Cheng S."/>
            <person name="Spooner D."/>
            <person name="Van Deynze A."/>
            <person name="Simon P."/>
        </authorList>
    </citation>
    <scope>NUCLEOTIDE SEQUENCE [LARGE SCALE GENOMIC DNA]</scope>
    <source>
        <tissue evidence="2">Leaf</tissue>
    </source>
</reference>
<dbReference type="Pfam" id="PF10294">
    <property type="entry name" value="Methyltransf_16"/>
    <property type="match status" value="1"/>
</dbReference>
<dbReference type="Proteomes" id="UP000077755">
    <property type="component" value="Chromosome 7"/>
</dbReference>
<evidence type="ECO:0000313" key="3">
    <source>
        <dbReference type="EMBL" id="WOH09946.1"/>
    </source>
</evidence>
<dbReference type="CDD" id="cd02440">
    <property type="entry name" value="AdoMet_MTases"/>
    <property type="match status" value="1"/>
</dbReference>
<gene>
    <name evidence="2" type="ORF">DCAR_025565</name>
    <name evidence="3" type="ORF">DCAR_0729407</name>
</gene>
<dbReference type="InterPro" id="IPR029063">
    <property type="entry name" value="SAM-dependent_MTases_sf"/>
</dbReference>
<feature type="compositionally biased region" description="Polar residues" evidence="1">
    <location>
        <begin position="1"/>
        <end position="11"/>
    </location>
</feature>
<dbReference type="AlphaFoldDB" id="A0A161ZPY8"/>
<evidence type="ECO:0000313" key="4">
    <source>
        <dbReference type="Proteomes" id="UP000077755"/>
    </source>
</evidence>
<dbReference type="EMBL" id="CP093349">
    <property type="protein sequence ID" value="WOH09946.1"/>
    <property type="molecule type" value="Genomic_DNA"/>
</dbReference>
<dbReference type="SUPFAM" id="SSF53335">
    <property type="entry name" value="S-adenosyl-L-methionine-dependent methyltransferases"/>
    <property type="match status" value="1"/>
</dbReference>
<reference evidence="3" key="2">
    <citation type="submission" date="2022-03" db="EMBL/GenBank/DDBJ databases">
        <title>Draft title - Genomic analysis of global carrot germplasm unveils the trajectory of domestication and the origin of high carotenoid orange carrot.</title>
        <authorList>
            <person name="Iorizzo M."/>
            <person name="Ellison S."/>
            <person name="Senalik D."/>
            <person name="Macko-Podgorni A."/>
            <person name="Grzebelus D."/>
            <person name="Bostan H."/>
            <person name="Rolling W."/>
            <person name="Curaba J."/>
            <person name="Simon P."/>
        </authorList>
    </citation>
    <scope>NUCLEOTIDE SEQUENCE</scope>
    <source>
        <tissue evidence="3">Leaf</tissue>
    </source>
</reference>
<dbReference type="STRING" id="79200.A0A161ZPY8"/>
<keyword evidence="4" id="KW-1185">Reference proteome</keyword>
<organism evidence="2">
    <name type="scientific">Daucus carota subsp. sativus</name>
    <name type="common">Carrot</name>
    <dbReference type="NCBI Taxonomy" id="79200"/>
    <lineage>
        <taxon>Eukaryota</taxon>
        <taxon>Viridiplantae</taxon>
        <taxon>Streptophyta</taxon>
        <taxon>Embryophyta</taxon>
        <taxon>Tracheophyta</taxon>
        <taxon>Spermatophyta</taxon>
        <taxon>Magnoliopsida</taxon>
        <taxon>eudicotyledons</taxon>
        <taxon>Gunneridae</taxon>
        <taxon>Pentapetalae</taxon>
        <taxon>asterids</taxon>
        <taxon>campanulids</taxon>
        <taxon>Apiales</taxon>
        <taxon>Apiaceae</taxon>
        <taxon>Apioideae</taxon>
        <taxon>Scandiceae</taxon>
        <taxon>Daucinae</taxon>
        <taxon>Daucus</taxon>
        <taxon>Daucus sect. Daucus</taxon>
    </lineage>
</organism>
<name>A0A161ZPY8_DAUCS</name>
<dbReference type="Gene3D" id="3.40.50.150">
    <property type="entry name" value="Vaccinia Virus protein VP39"/>
    <property type="match status" value="1"/>
</dbReference>